<dbReference type="GO" id="GO:0016491">
    <property type="term" value="F:oxidoreductase activity"/>
    <property type="evidence" value="ECO:0007669"/>
    <property type="project" value="UniProtKB-KW"/>
</dbReference>
<organism evidence="4">
    <name type="scientific">freshwater metagenome</name>
    <dbReference type="NCBI Taxonomy" id="449393"/>
    <lineage>
        <taxon>unclassified sequences</taxon>
        <taxon>metagenomes</taxon>
        <taxon>ecological metagenomes</taxon>
    </lineage>
</organism>
<dbReference type="InterPro" id="IPR057326">
    <property type="entry name" value="KR_dom"/>
</dbReference>
<dbReference type="GO" id="GO:0016020">
    <property type="term" value="C:membrane"/>
    <property type="evidence" value="ECO:0007669"/>
    <property type="project" value="TreeGrafter"/>
</dbReference>
<dbReference type="CDD" id="cd05233">
    <property type="entry name" value="SDR_c"/>
    <property type="match status" value="1"/>
</dbReference>
<accession>A0A6J6BJF3</accession>
<dbReference type="Gene3D" id="3.40.50.720">
    <property type="entry name" value="NAD(P)-binding Rossmann-like Domain"/>
    <property type="match status" value="1"/>
</dbReference>
<dbReference type="PRINTS" id="PR00080">
    <property type="entry name" value="SDRFAMILY"/>
</dbReference>
<reference evidence="4" key="1">
    <citation type="submission" date="2020-05" db="EMBL/GenBank/DDBJ databases">
        <authorList>
            <person name="Chiriac C."/>
            <person name="Salcher M."/>
            <person name="Ghai R."/>
            <person name="Kavagutti S V."/>
        </authorList>
    </citation>
    <scope>NUCLEOTIDE SEQUENCE</scope>
</reference>
<keyword evidence="2" id="KW-0560">Oxidoreductase</keyword>
<feature type="domain" description="Ketoreductase" evidence="3">
    <location>
        <begin position="11"/>
        <end position="190"/>
    </location>
</feature>
<name>A0A6J6BJF3_9ZZZZ</name>
<dbReference type="Pfam" id="PF00106">
    <property type="entry name" value="adh_short"/>
    <property type="match status" value="1"/>
</dbReference>
<dbReference type="AlphaFoldDB" id="A0A6J6BJF3"/>
<dbReference type="PANTHER" id="PTHR44196">
    <property type="entry name" value="DEHYDROGENASE/REDUCTASE SDR FAMILY MEMBER 7B"/>
    <property type="match status" value="1"/>
</dbReference>
<dbReference type="PRINTS" id="PR00081">
    <property type="entry name" value="GDHRDH"/>
</dbReference>
<dbReference type="InterPro" id="IPR036291">
    <property type="entry name" value="NAD(P)-bd_dom_sf"/>
</dbReference>
<protein>
    <submittedName>
        <fullName evidence="4">Unannotated protein</fullName>
    </submittedName>
</protein>
<comment type="similarity">
    <text evidence="1">Belongs to the short-chain dehydrogenases/reductases (SDR) family.</text>
</comment>
<dbReference type="SMART" id="SM00822">
    <property type="entry name" value="PKS_KR"/>
    <property type="match status" value="1"/>
</dbReference>
<sequence length="244" mass="26048">MTYQLRDIKGSVVVITGATTGIGAAAAKQLVELGCKVVLNARNEAKLKEMVDHLGADNAAYLAGDSSIPDVSRAVAKKALDTFGTIDCVVPNAGIGMYGSVLDYSDDEVNRMMRTNYEGSVHIVRATLPTMLAKKAGDIIMVSSVAGFRGGGDESIYAGTKHAQVGFAGGLDRELREKGVRVALVCPAGTDTQFAIEAGRTAGEPKLASYLRPDDVAFQIVQIMRQPLTVRTHIWTLWSMQQQS</sequence>
<evidence type="ECO:0000313" key="4">
    <source>
        <dbReference type="EMBL" id="CAB4538533.1"/>
    </source>
</evidence>
<gene>
    <name evidence="4" type="ORF">UFOPK1419_00501</name>
</gene>
<dbReference type="EMBL" id="CAEZSK010000050">
    <property type="protein sequence ID" value="CAB4538533.1"/>
    <property type="molecule type" value="Genomic_DNA"/>
</dbReference>
<dbReference type="InterPro" id="IPR002347">
    <property type="entry name" value="SDR_fam"/>
</dbReference>
<evidence type="ECO:0000256" key="1">
    <source>
        <dbReference type="ARBA" id="ARBA00006484"/>
    </source>
</evidence>
<dbReference type="PANTHER" id="PTHR44196:SF1">
    <property type="entry name" value="DEHYDROGENASE_REDUCTASE SDR FAMILY MEMBER 7B"/>
    <property type="match status" value="1"/>
</dbReference>
<evidence type="ECO:0000256" key="2">
    <source>
        <dbReference type="ARBA" id="ARBA00023002"/>
    </source>
</evidence>
<dbReference type="SUPFAM" id="SSF51735">
    <property type="entry name" value="NAD(P)-binding Rossmann-fold domains"/>
    <property type="match status" value="1"/>
</dbReference>
<proteinExistence type="inferred from homology"/>
<evidence type="ECO:0000259" key="3">
    <source>
        <dbReference type="SMART" id="SM00822"/>
    </source>
</evidence>